<evidence type="ECO:0000313" key="2">
    <source>
        <dbReference type="EMBL" id="WCZ32940.1"/>
    </source>
</evidence>
<feature type="region of interest" description="Disordered" evidence="1">
    <location>
        <begin position="1"/>
        <end position="36"/>
    </location>
</feature>
<keyword evidence="3" id="KW-1185">Reference proteome</keyword>
<gene>
    <name evidence="2" type="ORF">CMASS_07550</name>
</gene>
<protein>
    <submittedName>
        <fullName evidence="2">Uncharacterized protein</fullName>
    </submittedName>
</protein>
<sequence>MARSALYTAKWADDAGQKEGGPQRGGPPEDVTPENE</sequence>
<dbReference type="Proteomes" id="UP001220064">
    <property type="component" value="Chromosome"/>
</dbReference>
<organism evidence="2 3">
    <name type="scientific">Corynebacterium massiliense DSM 45435</name>
    <dbReference type="NCBI Taxonomy" id="1121364"/>
    <lineage>
        <taxon>Bacteria</taxon>
        <taxon>Bacillati</taxon>
        <taxon>Actinomycetota</taxon>
        <taxon>Actinomycetes</taxon>
        <taxon>Mycobacteriales</taxon>
        <taxon>Corynebacteriaceae</taxon>
        <taxon>Corynebacterium</taxon>
    </lineage>
</organism>
<accession>A0ABY7UA52</accession>
<evidence type="ECO:0000313" key="3">
    <source>
        <dbReference type="Proteomes" id="UP001220064"/>
    </source>
</evidence>
<name>A0ABY7UA52_9CORY</name>
<evidence type="ECO:0000256" key="1">
    <source>
        <dbReference type="SAM" id="MobiDB-lite"/>
    </source>
</evidence>
<dbReference type="EMBL" id="CP063189">
    <property type="protein sequence ID" value="WCZ32940.1"/>
    <property type="molecule type" value="Genomic_DNA"/>
</dbReference>
<proteinExistence type="predicted"/>
<reference evidence="2 3" key="1">
    <citation type="submission" date="2020-10" db="EMBL/GenBank/DDBJ databases">
        <title>Complete genome sequence of Corynebacterium massiliense DSM 45435, type strain of Corynebacterium massiliense.</title>
        <authorList>
            <person name="Busche T."/>
            <person name="Kalinowski J."/>
            <person name="Ruckert C."/>
        </authorList>
    </citation>
    <scope>NUCLEOTIDE SEQUENCE [LARGE SCALE GENOMIC DNA]</scope>
    <source>
        <strain evidence="2 3">DSM 45435</strain>
    </source>
</reference>